<evidence type="ECO:0000313" key="3">
    <source>
        <dbReference type="Proteomes" id="UP000326759"/>
    </source>
</evidence>
<dbReference type="AlphaFoldDB" id="A0A5N5TEL5"/>
<dbReference type="EMBL" id="SEYY01002745">
    <property type="protein sequence ID" value="KAB7504619.1"/>
    <property type="molecule type" value="Genomic_DNA"/>
</dbReference>
<feature type="non-terminal residue" evidence="2">
    <location>
        <position position="1"/>
    </location>
</feature>
<dbReference type="Proteomes" id="UP000326759">
    <property type="component" value="Unassembled WGS sequence"/>
</dbReference>
<gene>
    <name evidence="2" type="ORF">Anas_06955</name>
</gene>
<evidence type="ECO:0000256" key="1">
    <source>
        <dbReference type="SAM" id="MobiDB-lite"/>
    </source>
</evidence>
<feature type="compositionally biased region" description="Basic and acidic residues" evidence="1">
    <location>
        <begin position="17"/>
        <end position="27"/>
    </location>
</feature>
<comment type="caution">
    <text evidence="2">The sequence shown here is derived from an EMBL/GenBank/DDBJ whole genome shotgun (WGS) entry which is preliminary data.</text>
</comment>
<dbReference type="OrthoDB" id="10397671at2759"/>
<evidence type="ECO:0000313" key="2">
    <source>
        <dbReference type="EMBL" id="KAB7504619.1"/>
    </source>
</evidence>
<feature type="region of interest" description="Disordered" evidence="1">
    <location>
        <begin position="1"/>
        <end position="27"/>
    </location>
</feature>
<organism evidence="2 3">
    <name type="scientific">Armadillidium nasatum</name>
    <dbReference type="NCBI Taxonomy" id="96803"/>
    <lineage>
        <taxon>Eukaryota</taxon>
        <taxon>Metazoa</taxon>
        <taxon>Ecdysozoa</taxon>
        <taxon>Arthropoda</taxon>
        <taxon>Crustacea</taxon>
        <taxon>Multicrustacea</taxon>
        <taxon>Malacostraca</taxon>
        <taxon>Eumalacostraca</taxon>
        <taxon>Peracarida</taxon>
        <taxon>Isopoda</taxon>
        <taxon>Oniscidea</taxon>
        <taxon>Crinocheta</taxon>
        <taxon>Armadillidiidae</taxon>
        <taxon>Armadillidium</taxon>
    </lineage>
</organism>
<reference evidence="2 3" key="1">
    <citation type="journal article" date="2019" name="PLoS Biol.">
        <title>Sex chromosomes control vertical transmission of feminizing Wolbachia symbionts in an isopod.</title>
        <authorList>
            <person name="Becking T."/>
            <person name="Chebbi M.A."/>
            <person name="Giraud I."/>
            <person name="Moumen B."/>
            <person name="Laverre T."/>
            <person name="Caubet Y."/>
            <person name="Peccoud J."/>
            <person name="Gilbert C."/>
            <person name="Cordaux R."/>
        </authorList>
    </citation>
    <scope>NUCLEOTIDE SEQUENCE [LARGE SCALE GENOMIC DNA]</scope>
    <source>
        <strain evidence="2">ANa2</strain>
        <tissue evidence="2">Whole body excluding digestive tract and cuticle</tissue>
    </source>
</reference>
<sequence>IESNSVAVQQVSTVDSDASKSEKNSLEKEAERLEIKLYEERTKKLKTEYAAWRNLIKSRRAKLSEALRDARKGEALLEEDDISPELRNHIKTITLSQPDYNQYLREINFVKEKALLTKLEVVRVTSMTESFLKLSKLYSQKSFEILDKEIFGEIKDPRVILKALQQG</sequence>
<accession>A0A5N5TEL5</accession>
<name>A0A5N5TEL5_9CRUS</name>
<keyword evidence="3" id="KW-1185">Reference proteome</keyword>
<proteinExistence type="predicted"/>
<protein>
    <submittedName>
        <fullName evidence="2">Uncharacterized protein</fullName>
    </submittedName>
</protein>
<feature type="compositionally biased region" description="Polar residues" evidence="1">
    <location>
        <begin position="1"/>
        <end position="16"/>
    </location>
</feature>